<dbReference type="EMBL" id="JAVDTR010000004">
    <property type="protein sequence ID" value="MDR6723465.1"/>
    <property type="molecule type" value="Genomic_DNA"/>
</dbReference>
<evidence type="ECO:0000313" key="2">
    <source>
        <dbReference type="Proteomes" id="UP001254832"/>
    </source>
</evidence>
<dbReference type="AlphaFoldDB" id="A0AAP5GZN1"/>
<dbReference type="Proteomes" id="UP001254832">
    <property type="component" value="Unassembled WGS sequence"/>
</dbReference>
<reference evidence="1" key="1">
    <citation type="submission" date="2023-07" db="EMBL/GenBank/DDBJ databases">
        <title>Sorghum-associated microbial communities from plants grown in Nebraska, USA.</title>
        <authorList>
            <person name="Schachtman D."/>
        </authorList>
    </citation>
    <scope>NUCLEOTIDE SEQUENCE</scope>
    <source>
        <strain evidence="1">BE80</strain>
    </source>
</reference>
<comment type="caution">
    <text evidence="1">The sequence shown here is derived from an EMBL/GenBank/DDBJ whole genome shotgun (WGS) entry which is preliminary data.</text>
</comment>
<accession>A0AAP5GZN1</accession>
<dbReference type="RefSeq" id="WP_310138620.1">
    <property type="nucleotide sequence ID" value="NZ_JAVDTR010000004.1"/>
</dbReference>
<name>A0AAP5GZN1_PAEAM</name>
<evidence type="ECO:0000313" key="1">
    <source>
        <dbReference type="EMBL" id="MDR6723465.1"/>
    </source>
</evidence>
<sequence length="165" mass="18807">MEQAAYISENTLQLISLHDCLIKEVVVSGSDLILTFGHIDVLADHPLNSTGLSMCTGEARLRLEHAEGIESVLYDTSESAKQDDPDAEEDSHPREVDMLEILEDFEVLQHSEQRHPNGYVHRFEGIGSVKHNTDYAYVVIRCNRVTMEWNEFTDKAWFEGWADNK</sequence>
<gene>
    <name evidence="1" type="ORF">J2W91_001917</name>
</gene>
<proteinExistence type="predicted"/>
<organism evidence="1 2">
    <name type="scientific">Paenibacillus amylolyticus</name>
    <dbReference type="NCBI Taxonomy" id="1451"/>
    <lineage>
        <taxon>Bacteria</taxon>
        <taxon>Bacillati</taxon>
        <taxon>Bacillota</taxon>
        <taxon>Bacilli</taxon>
        <taxon>Bacillales</taxon>
        <taxon>Paenibacillaceae</taxon>
        <taxon>Paenibacillus</taxon>
    </lineage>
</organism>
<protein>
    <submittedName>
        <fullName evidence="1">Uncharacterized protein</fullName>
    </submittedName>
</protein>